<accession>B8KUW9</accession>
<dbReference type="Gene3D" id="1.10.30.50">
    <property type="match status" value="1"/>
</dbReference>
<dbReference type="HOGENOM" id="CLU_099824_0_0_6"/>
<evidence type="ECO:0000313" key="3">
    <source>
        <dbReference type="Proteomes" id="UP000004699"/>
    </source>
</evidence>
<dbReference type="InterPro" id="IPR029471">
    <property type="entry name" value="HNH_5"/>
</dbReference>
<feature type="domain" description="HNH nuclease" evidence="1">
    <location>
        <begin position="76"/>
        <end position="129"/>
    </location>
</feature>
<dbReference type="eggNOG" id="COG1403">
    <property type="taxonomic scope" value="Bacteria"/>
</dbReference>
<dbReference type="PANTHER" id="PTHR33877">
    <property type="entry name" value="SLL1193 PROTEIN"/>
    <property type="match status" value="1"/>
</dbReference>
<evidence type="ECO:0000259" key="1">
    <source>
        <dbReference type="SMART" id="SM00507"/>
    </source>
</evidence>
<dbReference type="InterPro" id="IPR052892">
    <property type="entry name" value="NA-targeting_endonuclease"/>
</dbReference>
<dbReference type="EMBL" id="DS999411">
    <property type="protein sequence ID" value="EED36038.1"/>
    <property type="molecule type" value="Genomic_DNA"/>
</dbReference>
<dbReference type="Proteomes" id="UP000004699">
    <property type="component" value="Unassembled WGS sequence"/>
</dbReference>
<dbReference type="InterPro" id="IPR003615">
    <property type="entry name" value="HNH_nuc"/>
</dbReference>
<dbReference type="PANTHER" id="PTHR33877:SF2">
    <property type="entry name" value="OS07G0170200 PROTEIN"/>
    <property type="match status" value="1"/>
</dbReference>
<reference evidence="3" key="1">
    <citation type="journal article" date="2013" name="BMC Microbiol.">
        <title>Taxonomy and evolution of bacteriochlorophyll a-containing members of the OM60/NOR5 clade of marine gammaproteobacteria: description of Luminiphilus syltensis gen. nov., sp. nov., reclassification of Haliea rubra as Pseudohaliea rubra gen. nov., comb. nov., and emendation of Chromatocurvus halotolerans.</title>
        <authorList>
            <person name="Spring S."/>
            <person name="Riedel T."/>
            <person name="Sproer C."/>
            <person name="Yan S."/>
            <person name="Harder J."/>
            <person name="Fuchs B.M."/>
        </authorList>
    </citation>
    <scope>NUCLEOTIDE SEQUENCE [LARGE SCALE GENOMIC DNA]</scope>
    <source>
        <strain evidence="3">NOR51-B</strain>
    </source>
</reference>
<sequence length="183" mass="20793">MHAILKLDVAGQPRGWLTLHEAVTAYARGDVLFGIGDALPPVYGGIQRCSGERSQIVLQPIIAIDGRVRGGFTPPLCNRTLFRRDDHRCLYCGQQFSRSELTRDHVLPVSRGGDNRWENVVAACRRCNWAKDNRTPEEAGMPLLAVPFRPNSHEWHFLAKDRVMADQMEYLSQQFRADRAWAH</sequence>
<gene>
    <name evidence="2" type="ORF">NOR51B_1986</name>
</gene>
<proteinExistence type="predicted"/>
<dbReference type="SMART" id="SM00507">
    <property type="entry name" value="HNHc"/>
    <property type="match status" value="1"/>
</dbReference>
<dbReference type="RefSeq" id="WP_009020782.1">
    <property type="nucleotide sequence ID" value="NZ_DS999411.1"/>
</dbReference>
<dbReference type="STRING" id="565045.NOR51B_1986"/>
<keyword evidence="2" id="KW-0378">Hydrolase</keyword>
<organism evidence="2 3">
    <name type="scientific">Luminiphilus syltensis NOR5-1B</name>
    <dbReference type="NCBI Taxonomy" id="565045"/>
    <lineage>
        <taxon>Bacteria</taxon>
        <taxon>Pseudomonadati</taxon>
        <taxon>Pseudomonadota</taxon>
        <taxon>Gammaproteobacteria</taxon>
        <taxon>Cellvibrionales</taxon>
        <taxon>Halieaceae</taxon>
        <taxon>Luminiphilus</taxon>
    </lineage>
</organism>
<keyword evidence="2" id="KW-0255">Endonuclease</keyword>
<dbReference type="GO" id="GO:0004519">
    <property type="term" value="F:endonuclease activity"/>
    <property type="evidence" value="ECO:0007669"/>
    <property type="project" value="UniProtKB-KW"/>
</dbReference>
<dbReference type="OrthoDB" id="9802901at2"/>
<evidence type="ECO:0000313" key="2">
    <source>
        <dbReference type="EMBL" id="EED36038.1"/>
    </source>
</evidence>
<dbReference type="AlphaFoldDB" id="B8KUW9"/>
<name>B8KUW9_9GAMM</name>
<protein>
    <submittedName>
        <fullName evidence="2">HNH endonuclease domain protein</fullName>
    </submittedName>
</protein>
<keyword evidence="2" id="KW-0540">Nuclease</keyword>
<dbReference type="CDD" id="cd00085">
    <property type="entry name" value="HNHc"/>
    <property type="match status" value="1"/>
</dbReference>
<keyword evidence="3" id="KW-1185">Reference proteome</keyword>
<dbReference type="Pfam" id="PF14279">
    <property type="entry name" value="HNH_5"/>
    <property type="match status" value="1"/>
</dbReference>